<evidence type="ECO:0000256" key="7">
    <source>
        <dbReference type="ARBA" id="ARBA00022840"/>
    </source>
</evidence>
<keyword evidence="11" id="KW-1133">Transmembrane helix</keyword>
<dbReference type="GO" id="GO:0000155">
    <property type="term" value="F:phosphorelay sensor kinase activity"/>
    <property type="evidence" value="ECO:0007669"/>
    <property type="project" value="InterPro"/>
</dbReference>
<dbReference type="InterPro" id="IPR050482">
    <property type="entry name" value="Sensor_HK_TwoCompSys"/>
</dbReference>
<comment type="catalytic activity">
    <reaction evidence="1">
        <text>ATP + protein L-histidine = ADP + protein N-phospho-L-histidine.</text>
        <dbReference type="EC" id="2.7.13.3"/>
    </reaction>
</comment>
<dbReference type="Pfam" id="PF07730">
    <property type="entry name" value="HisKA_3"/>
    <property type="match status" value="1"/>
</dbReference>
<evidence type="ECO:0000313" key="13">
    <source>
        <dbReference type="EMBL" id="MBA8952795.1"/>
    </source>
</evidence>
<dbReference type="EMBL" id="JACJIA010000005">
    <property type="protein sequence ID" value="MBA8952795.1"/>
    <property type="molecule type" value="Genomic_DNA"/>
</dbReference>
<keyword evidence="7" id="KW-0067">ATP-binding</keyword>
<evidence type="ECO:0000256" key="8">
    <source>
        <dbReference type="ARBA" id="ARBA00023012"/>
    </source>
</evidence>
<keyword evidence="6 13" id="KW-0418">Kinase</keyword>
<feature type="transmembrane region" description="Helical" evidence="11">
    <location>
        <begin position="12"/>
        <end position="30"/>
    </location>
</feature>
<dbReference type="PANTHER" id="PTHR24421:SF10">
    <property type="entry name" value="NITRATE_NITRITE SENSOR PROTEIN NARQ"/>
    <property type="match status" value="1"/>
</dbReference>
<keyword evidence="4" id="KW-0808">Transferase</keyword>
<reference evidence="13 14" key="1">
    <citation type="submission" date="2020-08" db="EMBL/GenBank/DDBJ databases">
        <title>Genomic Encyclopedia of Type Strains, Phase IV (KMG-IV): sequencing the most valuable type-strain genomes for metagenomic binning, comparative biology and taxonomic classification.</title>
        <authorList>
            <person name="Goeker M."/>
        </authorList>
    </citation>
    <scope>NUCLEOTIDE SEQUENCE [LARGE SCALE GENOMIC DNA]</scope>
    <source>
        <strain evidence="13 14">DSM 44197</strain>
    </source>
</reference>
<feature type="domain" description="Histidine kinase/HSP90-like ATPase" evidence="12">
    <location>
        <begin position="294"/>
        <end position="385"/>
    </location>
</feature>
<dbReference type="CDD" id="cd16917">
    <property type="entry name" value="HATPase_UhpB-NarQ-NarX-like"/>
    <property type="match status" value="1"/>
</dbReference>
<keyword evidence="8" id="KW-0902">Two-component regulatory system</keyword>
<name>A0A7W3QMQ3_ACTNM</name>
<evidence type="ECO:0000256" key="5">
    <source>
        <dbReference type="ARBA" id="ARBA00022741"/>
    </source>
</evidence>
<accession>A0A7W3QMQ3</accession>
<keyword evidence="5" id="KW-0547">Nucleotide-binding</keyword>
<feature type="transmembrane region" description="Helical" evidence="11">
    <location>
        <begin position="60"/>
        <end position="77"/>
    </location>
</feature>
<comment type="caution">
    <text evidence="13">The sequence shown here is derived from an EMBL/GenBank/DDBJ whole genome shotgun (WGS) entry which is preliminary data.</text>
</comment>
<dbReference type="RefSeq" id="WP_182845030.1">
    <property type="nucleotide sequence ID" value="NZ_JACJIA010000005.1"/>
</dbReference>
<feature type="transmembrane region" description="Helical" evidence="11">
    <location>
        <begin position="131"/>
        <end position="150"/>
    </location>
</feature>
<evidence type="ECO:0000256" key="3">
    <source>
        <dbReference type="ARBA" id="ARBA00022553"/>
    </source>
</evidence>
<organism evidence="13 14">
    <name type="scientific">Actinomadura namibiensis</name>
    <dbReference type="NCBI Taxonomy" id="182080"/>
    <lineage>
        <taxon>Bacteria</taxon>
        <taxon>Bacillati</taxon>
        <taxon>Actinomycetota</taxon>
        <taxon>Actinomycetes</taxon>
        <taxon>Streptosporangiales</taxon>
        <taxon>Thermomonosporaceae</taxon>
        <taxon>Actinomadura</taxon>
    </lineage>
</organism>
<evidence type="ECO:0000259" key="12">
    <source>
        <dbReference type="SMART" id="SM00387"/>
    </source>
</evidence>
<evidence type="ECO:0000256" key="11">
    <source>
        <dbReference type="SAM" id="Phobius"/>
    </source>
</evidence>
<proteinExistence type="predicted"/>
<dbReference type="InterPro" id="IPR036890">
    <property type="entry name" value="HATPase_C_sf"/>
</dbReference>
<feature type="transmembrane region" description="Helical" evidence="11">
    <location>
        <begin position="36"/>
        <end position="53"/>
    </location>
</feature>
<dbReference type="GO" id="GO:0005524">
    <property type="term" value="F:ATP binding"/>
    <property type="evidence" value="ECO:0007669"/>
    <property type="project" value="UniProtKB-KW"/>
</dbReference>
<dbReference type="Proteomes" id="UP000572680">
    <property type="component" value="Unassembled WGS sequence"/>
</dbReference>
<evidence type="ECO:0000256" key="1">
    <source>
        <dbReference type="ARBA" id="ARBA00000085"/>
    </source>
</evidence>
<feature type="region of interest" description="Disordered" evidence="10">
    <location>
        <begin position="384"/>
        <end position="424"/>
    </location>
</feature>
<dbReference type="SMART" id="SM00387">
    <property type="entry name" value="HATPase_c"/>
    <property type="match status" value="1"/>
</dbReference>
<dbReference type="GO" id="GO:0046983">
    <property type="term" value="F:protein dimerization activity"/>
    <property type="evidence" value="ECO:0007669"/>
    <property type="project" value="InterPro"/>
</dbReference>
<evidence type="ECO:0000256" key="4">
    <source>
        <dbReference type="ARBA" id="ARBA00022679"/>
    </source>
</evidence>
<dbReference type="Pfam" id="PF02518">
    <property type="entry name" value="HATPase_c"/>
    <property type="match status" value="1"/>
</dbReference>
<dbReference type="InterPro" id="IPR003594">
    <property type="entry name" value="HATPase_dom"/>
</dbReference>
<dbReference type="SUPFAM" id="SSF55874">
    <property type="entry name" value="ATPase domain of HSP90 chaperone/DNA topoisomerase II/histidine kinase"/>
    <property type="match status" value="1"/>
</dbReference>
<evidence type="ECO:0000313" key="14">
    <source>
        <dbReference type="Proteomes" id="UP000572680"/>
    </source>
</evidence>
<keyword evidence="14" id="KW-1185">Reference proteome</keyword>
<dbReference type="AlphaFoldDB" id="A0A7W3QMQ3"/>
<feature type="transmembrane region" description="Helical" evidence="11">
    <location>
        <begin position="102"/>
        <end position="124"/>
    </location>
</feature>
<evidence type="ECO:0000256" key="10">
    <source>
        <dbReference type="SAM" id="MobiDB-lite"/>
    </source>
</evidence>
<keyword evidence="3" id="KW-0597">Phosphoprotein</keyword>
<dbReference type="PANTHER" id="PTHR24421">
    <property type="entry name" value="NITRATE/NITRITE SENSOR PROTEIN NARX-RELATED"/>
    <property type="match status" value="1"/>
</dbReference>
<keyword evidence="11" id="KW-0812">Transmembrane</keyword>
<gene>
    <name evidence="13" type="ORF">HNR61_004441</name>
</gene>
<feature type="coiled-coil region" evidence="9">
    <location>
        <begin position="154"/>
        <end position="181"/>
    </location>
</feature>
<dbReference type="Gene3D" id="1.20.5.1930">
    <property type="match status" value="1"/>
</dbReference>
<dbReference type="EC" id="2.7.13.3" evidence="2"/>
<sequence length="424" mass="43604">MATVLWTRGARDTVIAVALLGGALAMAAAWPWTRPLDAAGALLLAGVYLPLALRRRRPGAVLAVTIMAALGFHVLQYQHHAAVPGEVAALFNYAVLGRRPRAVLVGAMALLAAGAAACAALLGGRAAIEQIAMMEAVIAAVLVVQAWRMHRARMAAILERAERAERDRAEEARRLVVEERLRIARDLHDLLAHSITVVGVQAGAAAHRVAGDRPVDRAELAATLNAIAATCRDARRELRATLRLLRGDDAPAPLAPPPGLADVADLAGAARAAGLVVDLADRLTGRAGPQPAPEVGVVAYRIVQEALTNVIKHAGARRVRIGLARDGDALAVTVADDGRGPGPGTTEGYGLVGMAERARSVGGAVRTGPGPNGGFTVTAVLPLEPGTTDGGAPAVTRTRPGASRSLTVGSGSLGDRGGEHVGEC</sequence>
<evidence type="ECO:0000256" key="2">
    <source>
        <dbReference type="ARBA" id="ARBA00012438"/>
    </source>
</evidence>
<evidence type="ECO:0000256" key="9">
    <source>
        <dbReference type="SAM" id="Coils"/>
    </source>
</evidence>
<keyword evidence="11" id="KW-0472">Membrane</keyword>
<evidence type="ECO:0000256" key="6">
    <source>
        <dbReference type="ARBA" id="ARBA00022777"/>
    </source>
</evidence>
<dbReference type="InterPro" id="IPR011712">
    <property type="entry name" value="Sig_transdc_His_kin_sub3_dim/P"/>
</dbReference>
<dbReference type="GO" id="GO:0016020">
    <property type="term" value="C:membrane"/>
    <property type="evidence" value="ECO:0007669"/>
    <property type="project" value="InterPro"/>
</dbReference>
<dbReference type="Gene3D" id="3.30.565.10">
    <property type="entry name" value="Histidine kinase-like ATPase, C-terminal domain"/>
    <property type="match status" value="1"/>
</dbReference>
<protein>
    <recommendedName>
        <fullName evidence="2">histidine kinase</fullName>
        <ecNumber evidence="2">2.7.13.3</ecNumber>
    </recommendedName>
</protein>
<keyword evidence="9" id="KW-0175">Coiled coil</keyword>